<organism evidence="1">
    <name type="scientific">Fagus sylvatica</name>
    <name type="common">Beechnut</name>
    <dbReference type="NCBI Taxonomy" id="28930"/>
    <lineage>
        <taxon>Eukaryota</taxon>
        <taxon>Viridiplantae</taxon>
        <taxon>Streptophyta</taxon>
        <taxon>Embryophyta</taxon>
        <taxon>Tracheophyta</taxon>
        <taxon>Spermatophyta</taxon>
        <taxon>Magnoliopsida</taxon>
        <taxon>eudicotyledons</taxon>
        <taxon>Gunneridae</taxon>
        <taxon>Pentapetalae</taxon>
        <taxon>rosids</taxon>
        <taxon>fabids</taxon>
        <taxon>Fagales</taxon>
        <taxon>Fagaceae</taxon>
        <taxon>Fagus</taxon>
    </lineage>
</organism>
<name>A0A2N9FKK3_FAGSY</name>
<reference evidence="1" key="1">
    <citation type="submission" date="2018-02" db="EMBL/GenBank/DDBJ databases">
        <authorList>
            <person name="Cohen D.B."/>
            <person name="Kent A.D."/>
        </authorList>
    </citation>
    <scope>NUCLEOTIDE SEQUENCE</scope>
</reference>
<proteinExistence type="predicted"/>
<gene>
    <name evidence="1" type="ORF">FSB_LOCUS15311</name>
</gene>
<evidence type="ECO:0000313" key="1">
    <source>
        <dbReference type="EMBL" id="SPC87429.1"/>
    </source>
</evidence>
<dbReference type="EMBL" id="OIVN01000921">
    <property type="protein sequence ID" value="SPC87429.1"/>
    <property type="molecule type" value="Genomic_DNA"/>
</dbReference>
<accession>A0A2N9FKK3</accession>
<sequence length="325" mass="37331">MTGEDRKTSGIEKFDGTDFEYCKMQIEDYLYGKKLHLPRLGKKPDIWKMQNGLFLIDSWEAMRMVVSNSAGKGKLKYDDIRDLILSEEVRRRDVGIDNAEDQALVTENRGRSRNTWRNDRATFNDRSKHWRKEQTEDKDQKYDDENDTTTIVVFSIQEQKCEHVDNNDDEWVVDSAATHHVVHTKELFTTYKVGNFVMLKNVRHVPDLCFNFISTPIMDQVGYCNHLGNGRWKITKGPMVVARGRICCGLYKTHVKACKKKFNAIGTIEKTPQLRVMVNSVASTRAKFSLPDSATDGGAIWDEECKGGKRATCDDDEVKDSKDLE</sequence>
<protein>
    <submittedName>
        <fullName evidence="1">Uncharacterized protein</fullName>
    </submittedName>
</protein>
<dbReference type="AlphaFoldDB" id="A0A2N9FKK3"/>